<dbReference type="AlphaFoldDB" id="A0AA87R9G0"/>
<dbReference type="InterPro" id="IPR016181">
    <property type="entry name" value="Acyl_CoA_acyltransferase"/>
</dbReference>
<evidence type="ECO:0000313" key="3">
    <source>
        <dbReference type="Proteomes" id="UP000321749"/>
    </source>
</evidence>
<reference evidence="2 3" key="1">
    <citation type="submission" date="2019-07" db="EMBL/GenBank/DDBJ databases">
        <title>Whole genome shotgun sequence of Agrococcus baldri NBRC 103055.</title>
        <authorList>
            <person name="Hosoyama A."/>
            <person name="Uohara A."/>
            <person name="Ohji S."/>
            <person name="Ichikawa N."/>
        </authorList>
    </citation>
    <scope>NUCLEOTIDE SEQUENCE [LARGE SCALE GENOMIC DNA]</scope>
    <source>
        <strain evidence="2 3">NBRC 103055</strain>
    </source>
</reference>
<evidence type="ECO:0000259" key="1">
    <source>
        <dbReference type="PROSITE" id="PS51186"/>
    </source>
</evidence>
<name>A0AA87R9G0_9MICO</name>
<dbReference type="SUPFAM" id="SSF55729">
    <property type="entry name" value="Acyl-CoA N-acyltransferases (Nat)"/>
    <property type="match status" value="2"/>
</dbReference>
<dbReference type="EMBL" id="BJUU01000001">
    <property type="protein sequence ID" value="GEK78771.1"/>
    <property type="molecule type" value="Genomic_DNA"/>
</dbReference>
<gene>
    <name evidence="2" type="ORF">ABA31_01220</name>
</gene>
<sequence>MPRAYVPLPARRPYACRVHQLSPIADRAAAPATLPQITAGDLAWRPATLDDVPRVTALNNTIAEADGAPYRETEDETREELGAAWRDLEHDSLLGFDADGDLRVTAFVAWFPGDTTTVRTFAFGGVHPERRGEGIGREVLAWQLARARQILAASGKQLPARIGTYAEDDDPASKHRLYLHAGLEPRRYFSDLKRPLTGDAPAIPQVELTGSLRLVPFSPELDDAIRLAHNDAFRDHWGSQPQTMEQWTNGRSEFAPEWSYAVVDDAPDVAALLADEATDASTRAALDAGAPLVVAYALNSRFEADFAVRGYTFGYTGILGTRRAYRGRKAALAALAASMRAFADAGMEAAVLDVDTENPSGAHGLYASLGYTKEHGSTMYSIEL</sequence>
<dbReference type="GO" id="GO:0016747">
    <property type="term" value="F:acyltransferase activity, transferring groups other than amino-acyl groups"/>
    <property type="evidence" value="ECO:0007669"/>
    <property type="project" value="InterPro"/>
</dbReference>
<comment type="caution">
    <text evidence="2">The sequence shown here is derived from an EMBL/GenBank/DDBJ whole genome shotgun (WGS) entry which is preliminary data.</text>
</comment>
<accession>A0AA87R9G0</accession>
<dbReference type="PROSITE" id="PS51186">
    <property type="entry name" value="GNAT"/>
    <property type="match status" value="2"/>
</dbReference>
<organism evidence="2 3">
    <name type="scientific">Agrococcus baldri</name>
    <dbReference type="NCBI Taxonomy" id="153730"/>
    <lineage>
        <taxon>Bacteria</taxon>
        <taxon>Bacillati</taxon>
        <taxon>Actinomycetota</taxon>
        <taxon>Actinomycetes</taxon>
        <taxon>Micrococcales</taxon>
        <taxon>Microbacteriaceae</taxon>
        <taxon>Agrococcus</taxon>
    </lineage>
</organism>
<proteinExistence type="predicted"/>
<keyword evidence="3" id="KW-1185">Reference proteome</keyword>
<dbReference type="InterPro" id="IPR000182">
    <property type="entry name" value="GNAT_dom"/>
</dbReference>
<evidence type="ECO:0000313" key="2">
    <source>
        <dbReference type="EMBL" id="GEK78771.1"/>
    </source>
</evidence>
<feature type="domain" description="N-acetyltransferase" evidence="1">
    <location>
        <begin position="42"/>
        <end position="207"/>
    </location>
</feature>
<feature type="domain" description="N-acetyltransferase" evidence="1">
    <location>
        <begin position="256"/>
        <end position="384"/>
    </location>
</feature>
<dbReference type="Proteomes" id="UP000321749">
    <property type="component" value="Unassembled WGS sequence"/>
</dbReference>
<dbReference type="Gene3D" id="3.40.630.30">
    <property type="match status" value="1"/>
</dbReference>
<protein>
    <submittedName>
        <fullName evidence="2">Acetyltransferase, GNAT</fullName>
    </submittedName>
</protein>